<keyword evidence="5" id="KW-0676">Redox-active center</keyword>
<dbReference type="PANTHER" id="PTHR13887:SF14">
    <property type="entry name" value="DISULFIDE BOND FORMATION PROTEIN D"/>
    <property type="match status" value="1"/>
</dbReference>
<keyword evidence="3" id="KW-0560">Oxidoreductase</keyword>
<keyword evidence="4" id="KW-1015">Disulfide bond</keyword>
<dbReference type="Pfam" id="PF13462">
    <property type="entry name" value="Thioredoxin_4"/>
    <property type="match status" value="1"/>
</dbReference>
<feature type="transmembrane region" description="Helical" evidence="7">
    <location>
        <begin position="12"/>
        <end position="34"/>
    </location>
</feature>
<keyword evidence="7" id="KW-0812">Transmembrane</keyword>
<dbReference type="GO" id="GO:0016491">
    <property type="term" value="F:oxidoreductase activity"/>
    <property type="evidence" value="ECO:0007669"/>
    <property type="project" value="UniProtKB-KW"/>
</dbReference>
<dbReference type="PROSITE" id="PS51352">
    <property type="entry name" value="THIOREDOXIN_2"/>
    <property type="match status" value="1"/>
</dbReference>
<evidence type="ECO:0000313" key="10">
    <source>
        <dbReference type="Proteomes" id="UP000178315"/>
    </source>
</evidence>
<evidence type="ECO:0000259" key="8">
    <source>
        <dbReference type="PROSITE" id="PS51352"/>
    </source>
</evidence>
<evidence type="ECO:0000256" key="6">
    <source>
        <dbReference type="SAM" id="MobiDB-lite"/>
    </source>
</evidence>
<dbReference type="Pfam" id="PF01323">
    <property type="entry name" value="DSBA"/>
    <property type="match status" value="1"/>
</dbReference>
<dbReference type="AlphaFoldDB" id="A0A1G2A9M5"/>
<comment type="similarity">
    <text evidence="1">Belongs to the thioredoxin family. DsbA subfamily.</text>
</comment>
<dbReference type="SUPFAM" id="SSF52833">
    <property type="entry name" value="Thioredoxin-like"/>
    <property type="match status" value="1"/>
</dbReference>
<dbReference type="InterPro" id="IPR036249">
    <property type="entry name" value="Thioredoxin-like_sf"/>
</dbReference>
<keyword evidence="7" id="KW-1133">Transmembrane helix</keyword>
<dbReference type="Gene3D" id="3.40.30.10">
    <property type="entry name" value="Glutaredoxin"/>
    <property type="match status" value="2"/>
</dbReference>
<evidence type="ECO:0000313" key="9">
    <source>
        <dbReference type="EMBL" id="OGY73512.1"/>
    </source>
</evidence>
<accession>A0A1G2A9M5</accession>
<dbReference type="InterPro" id="IPR012336">
    <property type="entry name" value="Thioredoxin-like_fold"/>
</dbReference>
<dbReference type="CDD" id="cd02972">
    <property type="entry name" value="DsbA_family"/>
    <property type="match status" value="1"/>
</dbReference>
<evidence type="ECO:0000256" key="3">
    <source>
        <dbReference type="ARBA" id="ARBA00023002"/>
    </source>
</evidence>
<evidence type="ECO:0000256" key="7">
    <source>
        <dbReference type="SAM" id="Phobius"/>
    </source>
</evidence>
<evidence type="ECO:0000256" key="1">
    <source>
        <dbReference type="ARBA" id="ARBA00005791"/>
    </source>
</evidence>
<dbReference type="PANTHER" id="PTHR13887">
    <property type="entry name" value="GLUTATHIONE S-TRANSFERASE KAPPA"/>
    <property type="match status" value="1"/>
</dbReference>
<name>A0A1G2A9M5_9BACT</name>
<evidence type="ECO:0000256" key="5">
    <source>
        <dbReference type="ARBA" id="ARBA00023284"/>
    </source>
</evidence>
<evidence type="ECO:0000256" key="4">
    <source>
        <dbReference type="ARBA" id="ARBA00023157"/>
    </source>
</evidence>
<dbReference type="Proteomes" id="UP000178315">
    <property type="component" value="Unassembled WGS sequence"/>
</dbReference>
<proteinExistence type="inferred from homology"/>
<protein>
    <recommendedName>
        <fullName evidence="8">Thioredoxin domain-containing protein</fullName>
    </recommendedName>
</protein>
<dbReference type="EMBL" id="MHJU01000011">
    <property type="protein sequence ID" value="OGY73512.1"/>
    <property type="molecule type" value="Genomic_DNA"/>
</dbReference>
<feature type="region of interest" description="Disordered" evidence="6">
    <location>
        <begin position="39"/>
        <end position="63"/>
    </location>
</feature>
<evidence type="ECO:0000256" key="2">
    <source>
        <dbReference type="ARBA" id="ARBA00022729"/>
    </source>
</evidence>
<reference evidence="9 10" key="1">
    <citation type="journal article" date="2016" name="Nat. Commun.">
        <title>Thousands of microbial genomes shed light on interconnected biogeochemical processes in an aquifer system.</title>
        <authorList>
            <person name="Anantharaman K."/>
            <person name="Brown C.T."/>
            <person name="Hug L.A."/>
            <person name="Sharon I."/>
            <person name="Castelle C.J."/>
            <person name="Probst A.J."/>
            <person name="Thomas B.C."/>
            <person name="Singh A."/>
            <person name="Wilkins M.J."/>
            <person name="Karaoz U."/>
            <person name="Brodie E.L."/>
            <person name="Williams K.H."/>
            <person name="Hubbard S.S."/>
            <person name="Banfield J.F."/>
        </authorList>
    </citation>
    <scope>NUCLEOTIDE SEQUENCE [LARGE SCALE GENOMIC DNA]</scope>
</reference>
<sequence>MRDQQSAMSPKISFLFGIVTAVAVVSLAGVVFLLSKQGGAGGGGADNSDNGSTGEASPSASPADVSKIISDIGEKIGLNADAFDSCVQSGKYAEKVNSDSSDAQKAGGNGTPFTVIVGPNGPAMTVSGALPVEFFKTIIDTLLAGGNAMEKVTPELQPYVTEAKNLAYKQVDGDDHIRGSAEAKVKLIEYSDFQCPFCKRHHPVMQELASTYNENDFAWVYRHLPLTSIHPQAQPLAEASECAEEIGGNDGFWAFADSVMAQ</sequence>
<keyword evidence="2" id="KW-0732">Signal</keyword>
<comment type="caution">
    <text evidence="9">The sequence shown here is derived from an EMBL/GenBank/DDBJ whole genome shotgun (WGS) entry which is preliminary data.</text>
</comment>
<dbReference type="InterPro" id="IPR013766">
    <property type="entry name" value="Thioredoxin_domain"/>
</dbReference>
<keyword evidence="7" id="KW-0472">Membrane</keyword>
<dbReference type="InterPro" id="IPR001853">
    <property type="entry name" value="DSBA-like_thioredoxin_dom"/>
</dbReference>
<organism evidence="9 10">
    <name type="scientific">Candidatus Jacksonbacteria bacterium RIFCSPLOWO2_02_FULL_44_20</name>
    <dbReference type="NCBI Taxonomy" id="1798460"/>
    <lineage>
        <taxon>Bacteria</taxon>
        <taxon>Candidatus Jacksoniibacteriota</taxon>
    </lineage>
</organism>
<feature type="domain" description="Thioredoxin" evidence="8">
    <location>
        <begin position="157"/>
        <end position="262"/>
    </location>
</feature>
<gene>
    <name evidence="9" type="ORF">A3H61_03140</name>
</gene>